<reference evidence="1 2" key="1">
    <citation type="submission" date="2016-11" db="EMBL/GenBank/DDBJ databases">
        <authorList>
            <person name="Jaros S."/>
            <person name="Januszkiewicz K."/>
            <person name="Wedrychowicz H."/>
        </authorList>
    </citation>
    <scope>NUCLEOTIDE SEQUENCE [LARGE SCALE GENOMIC DNA]</scope>
    <source>
        <strain evidence="1 2">DSM 17459</strain>
    </source>
</reference>
<evidence type="ECO:0000313" key="2">
    <source>
        <dbReference type="Proteomes" id="UP000184245"/>
    </source>
</evidence>
<accession>A0A1M4YX93</accession>
<protein>
    <submittedName>
        <fullName evidence="1">Uncharacterized protein</fullName>
    </submittedName>
</protein>
<proteinExistence type="predicted"/>
<dbReference type="STRING" id="1122155.SAMN02745158_02523"/>
<keyword evidence="2" id="KW-1185">Reference proteome</keyword>
<dbReference type="Proteomes" id="UP000184245">
    <property type="component" value="Unassembled WGS sequence"/>
</dbReference>
<evidence type="ECO:0000313" key="1">
    <source>
        <dbReference type="EMBL" id="SHF10335.1"/>
    </source>
</evidence>
<dbReference type="EMBL" id="FQVI01000013">
    <property type="protein sequence ID" value="SHF10335.1"/>
    <property type="molecule type" value="Genomic_DNA"/>
</dbReference>
<gene>
    <name evidence="1" type="ORF">SAMN02745158_02523</name>
</gene>
<name>A0A1M4YX93_9CLOT</name>
<sequence length="48" mass="5647">MNLVLPWENGVQIEEIVQKAVSNTKIIDKMFTECSKSSQIVFFYKVFY</sequence>
<dbReference type="AlphaFoldDB" id="A0A1M4YX93"/>
<organism evidence="1 2">
    <name type="scientific">Lactonifactor longoviformis DSM 17459</name>
    <dbReference type="NCBI Taxonomy" id="1122155"/>
    <lineage>
        <taxon>Bacteria</taxon>
        <taxon>Bacillati</taxon>
        <taxon>Bacillota</taxon>
        <taxon>Clostridia</taxon>
        <taxon>Eubacteriales</taxon>
        <taxon>Clostridiaceae</taxon>
        <taxon>Lactonifactor</taxon>
    </lineage>
</organism>